<feature type="signal peptide" evidence="1">
    <location>
        <begin position="1"/>
        <end position="19"/>
    </location>
</feature>
<feature type="chain" id="PRO_5004750823" description="Outer membrane protein" evidence="1">
    <location>
        <begin position="20"/>
        <end position="390"/>
    </location>
</feature>
<dbReference type="eggNOG" id="ENOG5030YZT">
    <property type="taxonomic scope" value="Bacteria"/>
</dbReference>
<organism evidence="2 3">
    <name type="scientific">Flavobacterium limnosediminis JC2902</name>
    <dbReference type="NCBI Taxonomy" id="1341181"/>
    <lineage>
        <taxon>Bacteria</taxon>
        <taxon>Pseudomonadati</taxon>
        <taxon>Bacteroidota</taxon>
        <taxon>Flavobacteriia</taxon>
        <taxon>Flavobacteriales</taxon>
        <taxon>Flavobacteriaceae</taxon>
        <taxon>Flavobacterium</taxon>
    </lineage>
</organism>
<dbReference type="SUPFAM" id="SSF49464">
    <property type="entry name" value="Carboxypeptidase regulatory domain-like"/>
    <property type="match status" value="1"/>
</dbReference>
<evidence type="ECO:0000313" key="3">
    <source>
        <dbReference type="Proteomes" id="UP000018004"/>
    </source>
</evidence>
<evidence type="ECO:0000256" key="1">
    <source>
        <dbReference type="SAM" id="SignalP"/>
    </source>
</evidence>
<dbReference type="InterPro" id="IPR008969">
    <property type="entry name" value="CarboxyPept-like_regulatory"/>
</dbReference>
<dbReference type="Pfam" id="PF13715">
    <property type="entry name" value="CarbopepD_reg_2"/>
    <property type="match status" value="1"/>
</dbReference>
<reference evidence="2 3" key="1">
    <citation type="submission" date="2013-08" db="EMBL/GenBank/DDBJ databases">
        <title>Flavobacterium limnosediminis JC2902 genome sequencing.</title>
        <authorList>
            <person name="Lee K."/>
            <person name="Yi H."/>
            <person name="Park S."/>
            <person name="Chun J."/>
        </authorList>
    </citation>
    <scope>NUCLEOTIDE SEQUENCE [LARGE SCALE GENOMIC DNA]</scope>
    <source>
        <strain evidence="2 3">JC2902</strain>
    </source>
</reference>
<dbReference type="PATRIC" id="fig|1341181.4.peg.3068"/>
<dbReference type="AlphaFoldDB" id="V6SF43"/>
<protein>
    <recommendedName>
        <fullName evidence="4">Outer membrane protein</fullName>
    </recommendedName>
</protein>
<sequence length="390" mass="44934">MKKYLLMLMAFVCTVTSFGQEKNITVILKNETTKEVIPGASVSVVNSNQGAVSNDEGIFRLSINQPSQIIITHLTYKAISLSSNDLKQGDNILLMQENETNLEEIIISKTPIYQVLAALVENSAKRLSMPIHLNTYCREFVKNQGKYSRFTDGLVDLHIKGKAKKVNIDAIAIQNRSYGLNEDEASEQLIGFNLDKIVEKTYEFSDLKKLCNKKSEKDYDFEIKSNPSDDNIYIIHITPKKEAEKLLYNFKVAYNRSQKLILSVDYKIADSHLQYSKEMNFLIMRFMLKRHKFKANFKFEKDRYFLANTFADVHFKAWNKKKNFDLEASNALVVKGHKDENFSYDENEVMDSPVLARNENNIKTKYWEFDSGLTPTSEEEKIIEKLASKS</sequence>
<accession>V6SF43</accession>
<proteinExistence type="predicted"/>
<keyword evidence="1" id="KW-0732">Signal</keyword>
<keyword evidence="3" id="KW-1185">Reference proteome</keyword>
<evidence type="ECO:0000313" key="2">
    <source>
        <dbReference type="EMBL" id="ESU25313.1"/>
    </source>
</evidence>
<name>V6SF43_9FLAO</name>
<gene>
    <name evidence="2" type="ORF">FLJC2902T_31210</name>
</gene>
<dbReference type="Proteomes" id="UP000018004">
    <property type="component" value="Unassembled WGS sequence"/>
</dbReference>
<evidence type="ECO:0008006" key="4">
    <source>
        <dbReference type="Google" id="ProtNLM"/>
    </source>
</evidence>
<dbReference type="STRING" id="1341181.FLJC2902T_31210"/>
<comment type="caution">
    <text evidence="2">The sequence shown here is derived from an EMBL/GenBank/DDBJ whole genome shotgun (WGS) entry which is preliminary data.</text>
</comment>
<dbReference type="OrthoDB" id="1307311at2"/>
<dbReference type="RefSeq" id="WP_023580652.1">
    <property type="nucleotide sequence ID" value="NZ_AVGG01000031.1"/>
</dbReference>
<dbReference type="EMBL" id="AVGG01000031">
    <property type="protein sequence ID" value="ESU25313.1"/>
    <property type="molecule type" value="Genomic_DNA"/>
</dbReference>